<accession>A0A2S6AHQ7</accession>
<comment type="caution">
    <text evidence="1">The sequence shown here is derived from an EMBL/GenBank/DDBJ whole genome shotgun (WGS) entry which is preliminary data.</text>
</comment>
<evidence type="ECO:0008006" key="3">
    <source>
        <dbReference type="Google" id="ProtNLM"/>
    </source>
</evidence>
<evidence type="ECO:0000313" key="1">
    <source>
        <dbReference type="EMBL" id="PPJ34763.1"/>
    </source>
</evidence>
<evidence type="ECO:0000313" key="2">
    <source>
        <dbReference type="Proteomes" id="UP000239874"/>
    </source>
</evidence>
<dbReference type="OrthoDB" id="5187452at2"/>
<gene>
    <name evidence="1" type="ORF">C5E45_29415</name>
</gene>
<reference evidence="1 2" key="1">
    <citation type="submission" date="2018-02" db="EMBL/GenBank/DDBJ databases">
        <title>8 Nocardia nova and 1 Nocardia cyriacigeorgica strain used for evolution to TMP-SMX.</title>
        <authorList>
            <person name="Mehta H."/>
            <person name="Weng J."/>
            <person name="Shamoo Y."/>
        </authorList>
    </citation>
    <scope>NUCLEOTIDE SEQUENCE [LARGE SCALE GENOMIC DNA]</scope>
    <source>
        <strain evidence="1 2">MDA3139</strain>
    </source>
</reference>
<name>A0A2S6AHQ7_9NOCA</name>
<sequence>MVDVWLLLILLVVVLIAFVAMAVAGRSNQRTRENNQLADAKADARRLIERLGGQVYNLTGTDQASKQALADAGERLNAAGSQIDQATTVTQARLAKETAIEGLYYVRAARTAMNLDPGPPVPELDGQRSAGRVTEDRTVDFDGRRIEASPTPSPQTPNYYPGGRVAGRPVPAGWYSEPWWKTALVAGAWGVGSVLLFDALFGGMHGVGYGAAGFENGYGAGYDAGFDAGQDAGQDPGQGFDGGDQGGYDTAGYDGGAYDQGGGYDGGGYDGGGFDGGGFFDGGGGGFDGGDFGGFDGGF</sequence>
<proteinExistence type="predicted"/>
<protein>
    <recommendedName>
        <fullName evidence="3">DUF1542 domain-containing protein</fullName>
    </recommendedName>
</protein>
<dbReference type="AlphaFoldDB" id="A0A2S6AHQ7"/>
<dbReference type="Proteomes" id="UP000239874">
    <property type="component" value="Unassembled WGS sequence"/>
</dbReference>
<dbReference type="EMBL" id="PSZC01000028">
    <property type="protein sequence ID" value="PPJ34763.1"/>
    <property type="molecule type" value="Genomic_DNA"/>
</dbReference>
<organism evidence="1 2">
    <name type="scientific">Nocardia nova</name>
    <dbReference type="NCBI Taxonomy" id="37330"/>
    <lineage>
        <taxon>Bacteria</taxon>
        <taxon>Bacillati</taxon>
        <taxon>Actinomycetota</taxon>
        <taxon>Actinomycetes</taxon>
        <taxon>Mycobacteriales</taxon>
        <taxon>Nocardiaceae</taxon>
        <taxon>Nocardia</taxon>
    </lineage>
</organism>